<dbReference type="HOGENOM" id="CLU_1673669_0_0_1"/>
<name>T1IAE2_RHOPR</name>
<organism evidence="1 2">
    <name type="scientific">Rhodnius prolixus</name>
    <name type="common">Triatomid bug</name>
    <dbReference type="NCBI Taxonomy" id="13249"/>
    <lineage>
        <taxon>Eukaryota</taxon>
        <taxon>Metazoa</taxon>
        <taxon>Ecdysozoa</taxon>
        <taxon>Arthropoda</taxon>
        <taxon>Hexapoda</taxon>
        <taxon>Insecta</taxon>
        <taxon>Pterygota</taxon>
        <taxon>Neoptera</taxon>
        <taxon>Paraneoptera</taxon>
        <taxon>Hemiptera</taxon>
        <taxon>Heteroptera</taxon>
        <taxon>Panheteroptera</taxon>
        <taxon>Cimicomorpha</taxon>
        <taxon>Reduviidae</taxon>
        <taxon>Triatominae</taxon>
        <taxon>Rhodnius</taxon>
    </lineage>
</organism>
<protein>
    <submittedName>
        <fullName evidence="1">Uncharacterized protein</fullName>
    </submittedName>
</protein>
<dbReference type="OMA" id="CKANKEH"/>
<sequence length="158" mass="18429">MEGLLSLIVGLLVTVFVCSFIILIILCRYKSVRKRTAVYMKRLARSELNHSDMELIDKSSKRKHWDVFTTKSKTNSRDRIEERCEEVLSICNTINLSRNDVSFSDLNKLYQIIQVSRNITEEANCKANKEHIGLLERRTTRLLNEVSQALRKMEHQLS</sequence>
<evidence type="ECO:0000313" key="2">
    <source>
        <dbReference type="Proteomes" id="UP000015103"/>
    </source>
</evidence>
<dbReference type="Proteomes" id="UP000015103">
    <property type="component" value="Unassembled WGS sequence"/>
</dbReference>
<evidence type="ECO:0000313" key="1">
    <source>
        <dbReference type="EnsemblMetazoa" id="RPRC013263-PA"/>
    </source>
</evidence>
<dbReference type="EnsemblMetazoa" id="RPRC013263-RA">
    <property type="protein sequence ID" value="RPRC013263-PA"/>
    <property type="gene ID" value="RPRC013263"/>
</dbReference>
<dbReference type="InParanoid" id="T1IAE2"/>
<dbReference type="VEuPathDB" id="VectorBase:RPRC013263"/>
<proteinExistence type="predicted"/>
<accession>T1IAE2</accession>
<dbReference type="AlphaFoldDB" id="T1IAE2"/>
<dbReference type="EMBL" id="ACPB03019479">
    <property type="status" value="NOT_ANNOTATED_CDS"/>
    <property type="molecule type" value="Genomic_DNA"/>
</dbReference>
<keyword evidence="2" id="KW-1185">Reference proteome</keyword>
<reference evidence="1" key="1">
    <citation type="submission" date="2015-05" db="UniProtKB">
        <authorList>
            <consortium name="EnsemblMetazoa"/>
        </authorList>
    </citation>
    <scope>IDENTIFICATION</scope>
</reference>